<name>A0A1F5KSN1_9BACT</name>
<accession>A0A1F5KSN1</accession>
<dbReference type="SMART" id="SM00966">
    <property type="entry name" value="SpoVT_AbrB"/>
    <property type="match status" value="1"/>
</dbReference>
<protein>
    <recommendedName>
        <fullName evidence="2">SpoVT-AbrB domain-containing protein</fullName>
    </recommendedName>
</protein>
<comment type="caution">
    <text evidence="3">The sequence shown here is derived from an EMBL/GenBank/DDBJ whole genome shotgun (WGS) entry which is preliminary data.</text>
</comment>
<dbReference type="EMBL" id="MFDM01000011">
    <property type="protein sequence ID" value="OGE43933.1"/>
    <property type="molecule type" value="Genomic_DNA"/>
</dbReference>
<dbReference type="GO" id="GO:0003677">
    <property type="term" value="F:DNA binding"/>
    <property type="evidence" value="ECO:0007669"/>
    <property type="project" value="UniProtKB-UniRule"/>
</dbReference>
<evidence type="ECO:0000313" key="4">
    <source>
        <dbReference type="Proteomes" id="UP000178565"/>
    </source>
</evidence>
<gene>
    <name evidence="3" type="ORF">A3B45_02795</name>
</gene>
<dbReference type="NCBIfam" id="TIGR01439">
    <property type="entry name" value="lp_hng_hel_AbrB"/>
    <property type="match status" value="1"/>
</dbReference>
<reference evidence="3 4" key="1">
    <citation type="journal article" date="2016" name="Nat. Commun.">
        <title>Thousands of microbial genomes shed light on interconnected biogeochemical processes in an aquifer system.</title>
        <authorList>
            <person name="Anantharaman K."/>
            <person name="Brown C.T."/>
            <person name="Hug L.A."/>
            <person name="Sharon I."/>
            <person name="Castelle C.J."/>
            <person name="Probst A.J."/>
            <person name="Thomas B.C."/>
            <person name="Singh A."/>
            <person name="Wilkins M.J."/>
            <person name="Karaoz U."/>
            <person name="Brodie E.L."/>
            <person name="Williams K.H."/>
            <person name="Hubbard S.S."/>
            <person name="Banfield J.F."/>
        </authorList>
    </citation>
    <scope>NUCLEOTIDE SEQUENCE [LARGE SCALE GENOMIC DNA]</scope>
</reference>
<dbReference type="SUPFAM" id="SSF89447">
    <property type="entry name" value="AbrB/MazE/MraZ-like"/>
    <property type="match status" value="1"/>
</dbReference>
<proteinExistence type="predicted"/>
<dbReference type="Gene3D" id="2.10.260.10">
    <property type="match status" value="1"/>
</dbReference>
<dbReference type="PROSITE" id="PS51740">
    <property type="entry name" value="SPOVT_ABRB"/>
    <property type="match status" value="1"/>
</dbReference>
<sequence>MQQLYQEEIVKIQPKGLVTIPKKFRNELGFAENSLVRIKEEKGRLVMEVVRTLSYPVRSYTDSEIDQFFELDEKESKDLKKKGLL</sequence>
<evidence type="ECO:0000259" key="2">
    <source>
        <dbReference type="PROSITE" id="PS51740"/>
    </source>
</evidence>
<evidence type="ECO:0000256" key="1">
    <source>
        <dbReference type="PROSITE-ProRule" id="PRU01076"/>
    </source>
</evidence>
<organism evidence="3 4">
    <name type="scientific">Candidatus Daviesbacteria bacterium RIFCSPLOWO2_01_FULL_39_12</name>
    <dbReference type="NCBI Taxonomy" id="1797785"/>
    <lineage>
        <taxon>Bacteria</taxon>
        <taxon>Candidatus Daviesiibacteriota</taxon>
    </lineage>
</organism>
<dbReference type="InterPro" id="IPR037914">
    <property type="entry name" value="SpoVT-AbrB_sf"/>
</dbReference>
<dbReference type="AlphaFoldDB" id="A0A1F5KSN1"/>
<evidence type="ECO:0000313" key="3">
    <source>
        <dbReference type="EMBL" id="OGE43933.1"/>
    </source>
</evidence>
<dbReference type="STRING" id="1797785.A3B45_02795"/>
<dbReference type="InterPro" id="IPR007159">
    <property type="entry name" value="SpoVT-AbrB_dom"/>
</dbReference>
<dbReference type="Proteomes" id="UP000178565">
    <property type="component" value="Unassembled WGS sequence"/>
</dbReference>
<feature type="domain" description="SpoVT-AbrB" evidence="2">
    <location>
        <begin position="7"/>
        <end position="52"/>
    </location>
</feature>
<dbReference type="Pfam" id="PF04014">
    <property type="entry name" value="MazE_antitoxin"/>
    <property type="match status" value="1"/>
</dbReference>
<keyword evidence="1" id="KW-0238">DNA-binding</keyword>